<name>A0A834HT80_RHYFE</name>
<evidence type="ECO:0000313" key="2">
    <source>
        <dbReference type="Proteomes" id="UP000625711"/>
    </source>
</evidence>
<dbReference type="AlphaFoldDB" id="A0A834HT80"/>
<sequence>MASLPIVFGLLKSVASKIREVELSNKTEETIDDIILVLNMILQNLTGLFSDQVKKMKMEQIYQHMGFTLLNLLDFLLSIDKETCTLKKLLEPVFSITCNVVKSITLDVFCEWAEVEYEEQPLQTVIAGKAYLVIEKYQKSKLASELISLLGNIARKPKTVSEQIQEADIDTIIKKVNTKDENQKQWFKAMLNTRVFNDPKVVQCLSQWWDLCDESDVDRLLNLQLPNNEKHRELIIQCAKNINVCDLKGVLTIYFYRHKFVWKEDIQREVTKLFNQAQNTFTDDNLKTILLMILRNAYQFFTFFFETVLKAPLEQYRQVLEVANDILKIDNIGLNIILKLLEEKTPSSLNVDKYFNLFNMLIDCKLYTWDFIVLNMLIPLTDQYKLSADYIGELGGCIEIFKKFSHLQCETGNERDIVEFMLTCASEHRCKSFTEFVPLKEEIVRNCVEYIIERKLPSHLSICQDLNDPWTNYYKDLILRNDIIKLLDYLIPNFDLTFYSDNKADENVTKLLKVLPRCSAPEWKIITAEIEEKCGYKITINALTDIVVLLCDVINQTKNSPEGGLMVSLRFCLEMFGSYIGQAMNKTKAEQILGINSMCRLLKHLPEELKHTEGIILVNLLPSEPLKDLAGDKEFLARIIMINDKQICKVLAEKMLN</sequence>
<dbReference type="OrthoDB" id="6588253at2759"/>
<gene>
    <name evidence="1" type="ORF">GWI33_018688</name>
</gene>
<accession>A0A834HT80</accession>
<proteinExistence type="predicted"/>
<dbReference type="EMBL" id="JAACXV010014340">
    <property type="protein sequence ID" value="KAF7268145.1"/>
    <property type="molecule type" value="Genomic_DNA"/>
</dbReference>
<comment type="caution">
    <text evidence="1">The sequence shown here is derived from an EMBL/GenBank/DDBJ whole genome shotgun (WGS) entry which is preliminary data.</text>
</comment>
<dbReference type="Proteomes" id="UP000625711">
    <property type="component" value="Unassembled WGS sequence"/>
</dbReference>
<protein>
    <submittedName>
        <fullName evidence="1">Uncharacterized protein</fullName>
    </submittedName>
</protein>
<keyword evidence="2" id="KW-1185">Reference proteome</keyword>
<organism evidence="1 2">
    <name type="scientific">Rhynchophorus ferrugineus</name>
    <name type="common">Red palm weevil</name>
    <name type="synonym">Curculio ferrugineus</name>
    <dbReference type="NCBI Taxonomy" id="354439"/>
    <lineage>
        <taxon>Eukaryota</taxon>
        <taxon>Metazoa</taxon>
        <taxon>Ecdysozoa</taxon>
        <taxon>Arthropoda</taxon>
        <taxon>Hexapoda</taxon>
        <taxon>Insecta</taxon>
        <taxon>Pterygota</taxon>
        <taxon>Neoptera</taxon>
        <taxon>Endopterygota</taxon>
        <taxon>Coleoptera</taxon>
        <taxon>Polyphaga</taxon>
        <taxon>Cucujiformia</taxon>
        <taxon>Curculionidae</taxon>
        <taxon>Dryophthorinae</taxon>
        <taxon>Rhynchophorus</taxon>
    </lineage>
</organism>
<evidence type="ECO:0000313" key="1">
    <source>
        <dbReference type="EMBL" id="KAF7268145.1"/>
    </source>
</evidence>
<reference evidence="1" key="1">
    <citation type="submission" date="2020-08" db="EMBL/GenBank/DDBJ databases">
        <title>Genome sequencing and assembly of the red palm weevil Rhynchophorus ferrugineus.</title>
        <authorList>
            <person name="Dias G.B."/>
            <person name="Bergman C.M."/>
            <person name="Manee M."/>
        </authorList>
    </citation>
    <scope>NUCLEOTIDE SEQUENCE</scope>
    <source>
        <strain evidence="1">AA-2017</strain>
        <tissue evidence="1">Whole larva</tissue>
    </source>
</reference>